<dbReference type="PANTHER" id="PTHR22916">
    <property type="entry name" value="GLYCOSYLTRANSFERASE"/>
    <property type="match status" value="1"/>
</dbReference>
<evidence type="ECO:0000313" key="3">
    <source>
        <dbReference type="Proteomes" id="UP001595536"/>
    </source>
</evidence>
<dbReference type="RefSeq" id="WP_376832367.1">
    <property type="nucleotide sequence ID" value="NZ_JBHLWR010000006.1"/>
</dbReference>
<feature type="domain" description="Glycosyltransferase 2-like" evidence="1">
    <location>
        <begin position="283"/>
        <end position="382"/>
    </location>
</feature>
<comment type="caution">
    <text evidence="2">The sequence shown here is derived from an EMBL/GenBank/DDBJ whole genome shotgun (WGS) entry which is preliminary data.</text>
</comment>
<evidence type="ECO:0000313" key="2">
    <source>
        <dbReference type="EMBL" id="MFC3266692.1"/>
    </source>
</evidence>
<name>A0ABV7LFX3_9HYPH</name>
<dbReference type="InterPro" id="IPR001173">
    <property type="entry name" value="Glyco_trans_2-like"/>
</dbReference>
<dbReference type="InterPro" id="IPR029044">
    <property type="entry name" value="Nucleotide-diphossugar_trans"/>
</dbReference>
<dbReference type="Pfam" id="PF00535">
    <property type="entry name" value="Glycos_transf_2"/>
    <property type="match status" value="1"/>
</dbReference>
<evidence type="ECO:0000259" key="1">
    <source>
        <dbReference type="Pfam" id="PF00535"/>
    </source>
</evidence>
<dbReference type="Proteomes" id="UP001595536">
    <property type="component" value="Unassembled WGS sequence"/>
</dbReference>
<sequence>MLNPDADYDNSFEIDNVYGHTLELLVRHIGRAAEHDRAAVHIDLGCGYGRIAEHLTAALGVHYIGIDGDAKSVDALRARGLEAHQLLFGDKERTLEELDRILAGRQVRSLTMLDTLEHLPEGDTVLQVIREIISRDNAPAIISVPNVAHRDIGFRLALGQWDYTRAGLLDHTHTRLFTRKSFVRTLNAAGLHVIDSNDVRLSRSDQHFPDTLPSLAAGTTLHRLLGQLRNGVDDTADVNQFVVMVLAGPASGLKPYLEDDELDTKRPFLSVVTRTQGLRLYCLVEVLTALASQTDRDFEVIIVGHKLSLERQKAVERVIEDCPEWLRSAIRFVREYEGNRTVPLNRGFAEARGEYIVILDDDDLPFAHWVETFRQLAEKAPGAILRAVTARQSAVGVEICGAKGVRAVSAFSPYPSRFDMLAHIVSNNSPNTTLAFPRGVFHDLKLRFDETLTTTEDWDFLMRAAFVVGVVSCDEITAVYRWWEGNHQSSRTDHDEAEWRRNHEAILGKFNQLPIILPPGSASQIRRLLESPPPPAPYAPVPVAEAKDPRRDALYRQCLSILASTCWKTTAPLRWASRRLGRPAPIAIHDLDGMNADQLEAVLRELRRSASWKITRFIHRDSGT</sequence>
<dbReference type="SUPFAM" id="SSF53448">
    <property type="entry name" value="Nucleotide-diphospho-sugar transferases"/>
    <property type="match status" value="1"/>
</dbReference>
<dbReference type="Gene3D" id="3.40.50.150">
    <property type="entry name" value="Vaccinia Virus protein VP39"/>
    <property type="match status" value="1"/>
</dbReference>
<dbReference type="SUPFAM" id="SSF53335">
    <property type="entry name" value="S-adenosyl-L-methionine-dependent methyltransferases"/>
    <property type="match status" value="1"/>
</dbReference>
<dbReference type="PANTHER" id="PTHR22916:SF3">
    <property type="entry name" value="UDP-GLCNAC:BETAGAL BETA-1,3-N-ACETYLGLUCOSAMINYLTRANSFERASE-LIKE PROTEIN 1"/>
    <property type="match status" value="1"/>
</dbReference>
<dbReference type="InterPro" id="IPR029063">
    <property type="entry name" value="SAM-dependent_MTases_sf"/>
</dbReference>
<keyword evidence="3" id="KW-1185">Reference proteome</keyword>
<dbReference type="Gene3D" id="3.90.550.10">
    <property type="entry name" value="Spore Coat Polysaccharide Biosynthesis Protein SpsA, Chain A"/>
    <property type="match status" value="1"/>
</dbReference>
<organism evidence="2 3">
    <name type="scientific">Camelimonas abortus</name>
    <dbReference type="NCBI Taxonomy" id="1017184"/>
    <lineage>
        <taxon>Bacteria</taxon>
        <taxon>Pseudomonadati</taxon>
        <taxon>Pseudomonadota</taxon>
        <taxon>Alphaproteobacteria</taxon>
        <taxon>Hyphomicrobiales</taxon>
        <taxon>Chelatococcaceae</taxon>
        <taxon>Camelimonas</taxon>
    </lineage>
</organism>
<dbReference type="GO" id="GO:0008168">
    <property type="term" value="F:methyltransferase activity"/>
    <property type="evidence" value="ECO:0007669"/>
    <property type="project" value="UniProtKB-KW"/>
</dbReference>
<reference evidence="3" key="1">
    <citation type="journal article" date="2019" name="Int. J. Syst. Evol. Microbiol.">
        <title>The Global Catalogue of Microorganisms (GCM) 10K type strain sequencing project: providing services to taxonomists for standard genome sequencing and annotation.</title>
        <authorList>
            <consortium name="The Broad Institute Genomics Platform"/>
            <consortium name="The Broad Institute Genome Sequencing Center for Infectious Disease"/>
            <person name="Wu L."/>
            <person name="Ma J."/>
        </authorList>
    </citation>
    <scope>NUCLEOTIDE SEQUENCE [LARGE SCALE GENOMIC DNA]</scope>
    <source>
        <strain evidence="3">CCM 7941</strain>
    </source>
</reference>
<keyword evidence="2" id="KW-0808">Transferase</keyword>
<dbReference type="CDD" id="cd02440">
    <property type="entry name" value="AdoMet_MTases"/>
    <property type="match status" value="1"/>
</dbReference>
<dbReference type="GO" id="GO:0032259">
    <property type="term" value="P:methylation"/>
    <property type="evidence" value="ECO:0007669"/>
    <property type="project" value="UniProtKB-KW"/>
</dbReference>
<dbReference type="CDD" id="cd00761">
    <property type="entry name" value="Glyco_tranf_GTA_type"/>
    <property type="match status" value="1"/>
</dbReference>
<dbReference type="Pfam" id="PF13489">
    <property type="entry name" value="Methyltransf_23"/>
    <property type="match status" value="1"/>
</dbReference>
<keyword evidence="2" id="KW-0489">Methyltransferase</keyword>
<dbReference type="EMBL" id="JBHRUV010000050">
    <property type="protein sequence ID" value="MFC3266692.1"/>
    <property type="molecule type" value="Genomic_DNA"/>
</dbReference>
<gene>
    <name evidence="2" type="ORF">ACFOEX_10045</name>
</gene>
<protein>
    <submittedName>
        <fullName evidence="2">Methyltransferase domain-containing protein</fullName>
    </submittedName>
</protein>
<proteinExistence type="predicted"/>
<accession>A0ABV7LFX3</accession>